<gene>
    <name evidence="2" type="ORF">JTE90_009636</name>
</gene>
<sequence length="110" mass="12817">MKMEKIPKTQMLEKKNVTPLGEKEKSDDLKARTEVASDMTEMWLASVPRHKTENIRDRYIRGVLQVKRVKQRVWDDGRQRGLRIRNIWLVVIARDKAVSQDQDASCPSPS</sequence>
<comment type="caution">
    <text evidence="2">The sequence shown here is derived from an EMBL/GenBank/DDBJ whole genome shotgun (WGS) entry which is preliminary data.</text>
</comment>
<dbReference type="AlphaFoldDB" id="A0AAV6VCN5"/>
<protein>
    <submittedName>
        <fullName evidence="2">Uncharacterized protein</fullName>
    </submittedName>
</protein>
<reference evidence="2 3" key="1">
    <citation type="journal article" date="2022" name="Nat. Ecol. Evol.">
        <title>A masculinizing supergene underlies an exaggerated male reproductive morph in a spider.</title>
        <authorList>
            <person name="Hendrickx F."/>
            <person name="De Corte Z."/>
            <person name="Sonet G."/>
            <person name="Van Belleghem S.M."/>
            <person name="Kostlbacher S."/>
            <person name="Vangestel C."/>
        </authorList>
    </citation>
    <scope>NUCLEOTIDE SEQUENCE [LARGE SCALE GENOMIC DNA]</scope>
    <source>
        <strain evidence="2">W744_W776</strain>
    </source>
</reference>
<evidence type="ECO:0000256" key="1">
    <source>
        <dbReference type="SAM" id="MobiDB-lite"/>
    </source>
</evidence>
<proteinExistence type="predicted"/>
<name>A0AAV6VCN5_9ARAC</name>
<keyword evidence="3" id="KW-1185">Reference proteome</keyword>
<dbReference type="Proteomes" id="UP000827092">
    <property type="component" value="Unassembled WGS sequence"/>
</dbReference>
<feature type="region of interest" description="Disordered" evidence="1">
    <location>
        <begin position="1"/>
        <end position="30"/>
    </location>
</feature>
<accession>A0AAV6VCN5</accession>
<evidence type="ECO:0000313" key="3">
    <source>
        <dbReference type="Proteomes" id="UP000827092"/>
    </source>
</evidence>
<evidence type="ECO:0000313" key="2">
    <source>
        <dbReference type="EMBL" id="KAG8193411.1"/>
    </source>
</evidence>
<organism evidence="2 3">
    <name type="scientific">Oedothorax gibbosus</name>
    <dbReference type="NCBI Taxonomy" id="931172"/>
    <lineage>
        <taxon>Eukaryota</taxon>
        <taxon>Metazoa</taxon>
        <taxon>Ecdysozoa</taxon>
        <taxon>Arthropoda</taxon>
        <taxon>Chelicerata</taxon>
        <taxon>Arachnida</taxon>
        <taxon>Araneae</taxon>
        <taxon>Araneomorphae</taxon>
        <taxon>Entelegynae</taxon>
        <taxon>Araneoidea</taxon>
        <taxon>Linyphiidae</taxon>
        <taxon>Erigoninae</taxon>
        <taxon>Oedothorax</taxon>
    </lineage>
</organism>
<dbReference type="EMBL" id="JAFNEN010000122">
    <property type="protein sequence ID" value="KAG8193411.1"/>
    <property type="molecule type" value="Genomic_DNA"/>
</dbReference>